<accession>A0A0L9TF58</accession>
<dbReference type="EMBL" id="KQ258471">
    <property type="protein sequence ID" value="KOM29250.1"/>
    <property type="molecule type" value="Genomic_DNA"/>
</dbReference>
<dbReference type="Proteomes" id="UP000053144">
    <property type="component" value="Unassembled WGS sequence"/>
</dbReference>
<protein>
    <submittedName>
        <fullName evidence="1">Uncharacterized protein</fullName>
    </submittedName>
</protein>
<name>A0A0L9TF58_PHAAN</name>
<evidence type="ECO:0000313" key="1">
    <source>
        <dbReference type="EMBL" id="KOM29250.1"/>
    </source>
</evidence>
<sequence>MITRRQQPHHILIFPLSKANGTFNILVQMNGNGTTTTCLCYRDWENWDFVKDFLLDPFTLYTSCVVPALCIVSSDNMPEEDSALCIVSSNDMPQEDYAVEHCHCHSRTNYANNGDNKRGDIGVHYRGFVIGSS</sequence>
<proteinExistence type="predicted"/>
<dbReference type="Gramene" id="KOM29250">
    <property type="protein sequence ID" value="KOM29250"/>
    <property type="gene ID" value="LR48_Vigan641s003800"/>
</dbReference>
<dbReference type="AlphaFoldDB" id="A0A0L9TF58"/>
<gene>
    <name evidence="1" type="ORF">LR48_Vigan641s003800</name>
</gene>
<organism evidence="1 2">
    <name type="scientific">Phaseolus angularis</name>
    <name type="common">Azuki bean</name>
    <name type="synonym">Vigna angularis</name>
    <dbReference type="NCBI Taxonomy" id="3914"/>
    <lineage>
        <taxon>Eukaryota</taxon>
        <taxon>Viridiplantae</taxon>
        <taxon>Streptophyta</taxon>
        <taxon>Embryophyta</taxon>
        <taxon>Tracheophyta</taxon>
        <taxon>Spermatophyta</taxon>
        <taxon>Magnoliopsida</taxon>
        <taxon>eudicotyledons</taxon>
        <taxon>Gunneridae</taxon>
        <taxon>Pentapetalae</taxon>
        <taxon>rosids</taxon>
        <taxon>fabids</taxon>
        <taxon>Fabales</taxon>
        <taxon>Fabaceae</taxon>
        <taxon>Papilionoideae</taxon>
        <taxon>50 kb inversion clade</taxon>
        <taxon>NPAAA clade</taxon>
        <taxon>indigoferoid/millettioid clade</taxon>
        <taxon>Phaseoleae</taxon>
        <taxon>Vigna</taxon>
    </lineage>
</organism>
<reference evidence="2" key="1">
    <citation type="journal article" date="2015" name="Proc. Natl. Acad. Sci. U.S.A.">
        <title>Genome sequencing of adzuki bean (Vigna angularis) provides insight into high starch and low fat accumulation and domestication.</title>
        <authorList>
            <person name="Yang K."/>
            <person name="Tian Z."/>
            <person name="Chen C."/>
            <person name="Luo L."/>
            <person name="Zhao B."/>
            <person name="Wang Z."/>
            <person name="Yu L."/>
            <person name="Li Y."/>
            <person name="Sun Y."/>
            <person name="Li W."/>
            <person name="Chen Y."/>
            <person name="Li Y."/>
            <person name="Zhang Y."/>
            <person name="Ai D."/>
            <person name="Zhao J."/>
            <person name="Shang C."/>
            <person name="Ma Y."/>
            <person name="Wu B."/>
            <person name="Wang M."/>
            <person name="Gao L."/>
            <person name="Sun D."/>
            <person name="Zhang P."/>
            <person name="Guo F."/>
            <person name="Wang W."/>
            <person name="Li Y."/>
            <person name="Wang J."/>
            <person name="Varshney R.K."/>
            <person name="Wang J."/>
            <person name="Ling H.Q."/>
            <person name="Wan P."/>
        </authorList>
    </citation>
    <scope>NUCLEOTIDE SEQUENCE</scope>
    <source>
        <strain evidence="2">cv. Jingnong 6</strain>
    </source>
</reference>
<evidence type="ECO:0000313" key="2">
    <source>
        <dbReference type="Proteomes" id="UP000053144"/>
    </source>
</evidence>